<feature type="domain" description="CobQ/CobB/MinD/ParA nucleotide binding" evidence="11">
    <location>
        <begin position="6"/>
        <end position="219"/>
    </location>
</feature>
<evidence type="ECO:0000256" key="9">
    <source>
        <dbReference type="ARBA" id="ARBA00032845"/>
    </source>
</evidence>
<organism evidence="12 13">
    <name type="scientific">Ornatilinea apprima</name>
    <dbReference type="NCBI Taxonomy" id="1134406"/>
    <lineage>
        <taxon>Bacteria</taxon>
        <taxon>Bacillati</taxon>
        <taxon>Chloroflexota</taxon>
        <taxon>Anaerolineae</taxon>
        <taxon>Anaerolineales</taxon>
        <taxon>Anaerolineaceae</taxon>
        <taxon>Ornatilinea</taxon>
    </lineage>
</organism>
<keyword evidence="4 10" id="KW-0547">Nucleotide-binding</keyword>
<keyword evidence="5 10" id="KW-0067">ATP-binding</keyword>
<dbReference type="EMBL" id="LGCL01000009">
    <property type="protein sequence ID" value="KPL79803.1"/>
    <property type="molecule type" value="Genomic_DNA"/>
</dbReference>
<evidence type="ECO:0000256" key="6">
    <source>
        <dbReference type="ARBA" id="ARBA00023210"/>
    </source>
</evidence>
<dbReference type="GO" id="GO:0016887">
    <property type="term" value="F:ATP hydrolysis activity"/>
    <property type="evidence" value="ECO:0007669"/>
    <property type="project" value="InterPro"/>
</dbReference>
<evidence type="ECO:0000256" key="2">
    <source>
        <dbReference type="ARBA" id="ARBA00016887"/>
    </source>
</evidence>
<evidence type="ECO:0000313" key="13">
    <source>
        <dbReference type="Proteomes" id="UP000050417"/>
    </source>
</evidence>
<comment type="similarity">
    <text evidence="1">Belongs to the ParA family. MinD subfamily.</text>
</comment>
<dbReference type="GO" id="GO:0005829">
    <property type="term" value="C:cytosol"/>
    <property type="evidence" value="ECO:0007669"/>
    <property type="project" value="TreeGrafter"/>
</dbReference>
<dbReference type="GO" id="GO:0005524">
    <property type="term" value="F:ATP binding"/>
    <property type="evidence" value="ECO:0007669"/>
    <property type="project" value="UniProtKB-KW"/>
</dbReference>
<dbReference type="FunFam" id="3.40.50.300:FF:000068">
    <property type="entry name" value="Site-determining protein"/>
    <property type="match status" value="1"/>
</dbReference>
<dbReference type="SUPFAM" id="SSF52540">
    <property type="entry name" value="P-loop containing nucleoside triphosphate hydrolases"/>
    <property type="match status" value="1"/>
</dbReference>
<dbReference type="Gene3D" id="3.40.50.300">
    <property type="entry name" value="P-loop containing nucleotide triphosphate hydrolases"/>
    <property type="match status" value="1"/>
</dbReference>
<evidence type="ECO:0000256" key="8">
    <source>
        <dbReference type="ARBA" id="ARBA00025436"/>
    </source>
</evidence>
<evidence type="ECO:0000256" key="4">
    <source>
        <dbReference type="ARBA" id="ARBA00022741"/>
    </source>
</evidence>
<accession>A0A0P6XI60</accession>
<sequence>MTATVITISSGKGGVGKTTTTANLALALAANGKKVVCIDGDIGLRNLDVVMGLENRIVYDLVDVVEGRCRLRQAMIRDKHYEDLFLIPAAQTRDKSSVSPSDMVRLCDELRDEMDFILIDSPAGIERGFRNAVAPADKVLVVTNPEVSAVRDADRIIGLVEAEEKGPARLIINRLNPNMVKRGDMLNAEDIVELLAIEVIGIVPEDENVIVSTNRGQPIVTNPKSKAGQAFRNIALRLLGQQVPFMDLQEKVDFIQRLSMMLRPGGE</sequence>
<keyword evidence="6" id="KW-0717">Septation</keyword>
<evidence type="ECO:0000256" key="10">
    <source>
        <dbReference type="PIRSR" id="PIRSR003092-1"/>
    </source>
</evidence>
<dbReference type="CDD" id="cd02036">
    <property type="entry name" value="MinD"/>
    <property type="match status" value="1"/>
</dbReference>
<dbReference type="OrthoDB" id="9773088at2"/>
<evidence type="ECO:0000256" key="5">
    <source>
        <dbReference type="ARBA" id="ARBA00022840"/>
    </source>
</evidence>
<keyword evidence="7" id="KW-0131">Cell cycle</keyword>
<comment type="caution">
    <text evidence="12">The sequence shown here is derived from an EMBL/GenBank/DDBJ whole genome shotgun (WGS) entry which is preliminary data.</text>
</comment>
<dbReference type="PANTHER" id="PTHR43384:SF6">
    <property type="entry name" value="SEPTUM SITE-DETERMINING PROTEIN MIND HOMOLOG, CHLOROPLASTIC"/>
    <property type="match status" value="1"/>
</dbReference>
<dbReference type="PATRIC" id="fig|1134406.4.peg.2772"/>
<dbReference type="GO" id="GO:0000917">
    <property type="term" value="P:division septum assembly"/>
    <property type="evidence" value="ECO:0007669"/>
    <property type="project" value="UniProtKB-KW"/>
</dbReference>
<dbReference type="InterPro" id="IPR002586">
    <property type="entry name" value="CobQ/CobB/MinD/ParA_Nub-bd_dom"/>
</dbReference>
<evidence type="ECO:0000259" key="11">
    <source>
        <dbReference type="Pfam" id="PF01656"/>
    </source>
</evidence>
<dbReference type="NCBIfam" id="TIGR01968">
    <property type="entry name" value="minD_bact"/>
    <property type="match status" value="1"/>
</dbReference>
<name>A0A0P6XI60_9CHLR</name>
<dbReference type="GO" id="GO:0009898">
    <property type="term" value="C:cytoplasmic side of plasma membrane"/>
    <property type="evidence" value="ECO:0007669"/>
    <property type="project" value="TreeGrafter"/>
</dbReference>
<dbReference type="STRING" id="1134406.ADN00_02250"/>
<comment type="function">
    <text evidence="8">ATPase required for the correct placement of the division site. Cell division inhibitors MinC and MinD act in concert to form an inhibitor capable of blocking formation of the polar Z ring septums. Rapidly oscillates between the poles of the cell to destabilize FtsZ filaments that have formed before they mature into polar Z rings.</text>
</comment>
<dbReference type="GO" id="GO:0051782">
    <property type="term" value="P:negative regulation of cell division"/>
    <property type="evidence" value="ECO:0007669"/>
    <property type="project" value="TreeGrafter"/>
</dbReference>
<evidence type="ECO:0000256" key="3">
    <source>
        <dbReference type="ARBA" id="ARBA00022618"/>
    </source>
</evidence>
<dbReference type="RefSeq" id="WP_075061336.1">
    <property type="nucleotide sequence ID" value="NZ_LGCL01000009.1"/>
</dbReference>
<dbReference type="Proteomes" id="UP000050417">
    <property type="component" value="Unassembled WGS sequence"/>
</dbReference>
<dbReference type="PIRSF" id="PIRSF003092">
    <property type="entry name" value="MinD"/>
    <property type="match status" value="1"/>
</dbReference>
<dbReference type="InterPro" id="IPR050625">
    <property type="entry name" value="ParA/MinD_ATPase"/>
</dbReference>
<keyword evidence="3 12" id="KW-0132">Cell division</keyword>
<dbReference type="InterPro" id="IPR010223">
    <property type="entry name" value="MinD"/>
</dbReference>
<gene>
    <name evidence="12" type="ORF">ADN00_02250</name>
</gene>
<evidence type="ECO:0000313" key="12">
    <source>
        <dbReference type="EMBL" id="KPL79803.1"/>
    </source>
</evidence>
<keyword evidence="13" id="KW-1185">Reference proteome</keyword>
<protein>
    <recommendedName>
        <fullName evidence="2">Septum site-determining protein MinD</fullName>
    </recommendedName>
    <alternativeName>
        <fullName evidence="9">Cell division inhibitor MinD</fullName>
    </alternativeName>
</protein>
<feature type="binding site" evidence="10">
    <location>
        <begin position="12"/>
        <end position="19"/>
    </location>
    <ligand>
        <name>ATP</name>
        <dbReference type="ChEBI" id="CHEBI:30616"/>
    </ligand>
</feature>
<reference evidence="12 13" key="1">
    <citation type="submission" date="2015-07" db="EMBL/GenBank/DDBJ databases">
        <title>Genome sequence of Ornatilinea apprima DSM 23815.</title>
        <authorList>
            <person name="Hemp J."/>
            <person name="Ward L.M."/>
            <person name="Pace L.A."/>
            <person name="Fischer W.W."/>
        </authorList>
    </citation>
    <scope>NUCLEOTIDE SEQUENCE [LARGE SCALE GENOMIC DNA]</scope>
    <source>
        <strain evidence="12 13">P3M-1</strain>
    </source>
</reference>
<proteinExistence type="inferred from homology"/>
<dbReference type="InterPro" id="IPR025501">
    <property type="entry name" value="MinD_FleN"/>
</dbReference>
<dbReference type="Pfam" id="PF01656">
    <property type="entry name" value="CbiA"/>
    <property type="match status" value="1"/>
</dbReference>
<evidence type="ECO:0000256" key="7">
    <source>
        <dbReference type="ARBA" id="ARBA00023306"/>
    </source>
</evidence>
<dbReference type="AlphaFoldDB" id="A0A0P6XI60"/>
<evidence type="ECO:0000256" key="1">
    <source>
        <dbReference type="ARBA" id="ARBA00010257"/>
    </source>
</evidence>
<dbReference type="InterPro" id="IPR027417">
    <property type="entry name" value="P-loop_NTPase"/>
</dbReference>
<dbReference type="PANTHER" id="PTHR43384">
    <property type="entry name" value="SEPTUM SITE-DETERMINING PROTEIN MIND HOMOLOG, CHLOROPLASTIC-RELATED"/>
    <property type="match status" value="1"/>
</dbReference>